<sequence>MHQKQEREIHISKPIENLNENKEQKSTGSSHKNDKNWIPNIVKKVQNCFSYFKDIISDKTEEIIGNNHCNKMTSTGLINEIDLIPELILENQDTQCDEIDKEVVTLFFKSELTASSTNYVPFIENSPCNYTECSIRNPYCQNFQVYLSTCLPQSLSESNFTMKNTRNTVPLLKYRTLLDEQFFCLKDIAKSILLLTTVLKKVHKNEQPSVYSSAKYFSSIYKIEKIFQSVTSINKEVYEENLRALDNNQDVKSYFQPLKVQSIIKLL</sequence>
<protein>
    <submittedName>
        <fullName evidence="2">Uncharacterized protein</fullName>
    </submittedName>
</protein>
<organism evidence="2 3">
    <name type="scientific">Cryptolaemus montrouzieri</name>
    <dbReference type="NCBI Taxonomy" id="559131"/>
    <lineage>
        <taxon>Eukaryota</taxon>
        <taxon>Metazoa</taxon>
        <taxon>Ecdysozoa</taxon>
        <taxon>Arthropoda</taxon>
        <taxon>Hexapoda</taxon>
        <taxon>Insecta</taxon>
        <taxon>Pterygota</taxon>
        <taxon>Neoptera</taxon>
        <taxon>Endopterygota</taxon>
        <taxon>Coleoptera</taxon>
        <taxon>Polyphaga</taxon>
        <taxon>Cucujiformia</taxon>
        <taxon>Coccinelloidea</taxon>
        <taxon>Coccinellidae</taxon>
        <taxon>Scymninae</taxon>
        <taxon>Scymnini</taxon>
        <taxon>Cryptolaemus</taxon>
    </lineage>
</organism>
<evidence type="ECO:0000256" key="1">
    <source>
        <dbReference type="SAM" id="MobiDB-lite"/>
    </source>
</evidence>
<keyword evidence="3" id="KW-1185">Reference proteome</keyword>
<comment type="caution">
    <text evidence="2">The sequence shown here is derived from an EMBL/GenBank/DDBJ whole genome shotgun (WGS) entry which is preliminary data.</text>
</comment>
<dbReference type="EMBL" id="JABFTP020000165">
    <property type="protein sequence ID" value="KAL3285381.1"/>
    <property type="molecule type" value="Genomic_DNA"/>
</dbReference>
<feature type="region of interest" description="Disordered" evidence="1">
    <location>
        <begin position="1"/>
        <end position="35"/>
    </location>
</feature>
<proteinExistence type="predicted"/>
<evidence type="ECO:0000313" key="3">
    <source>
        <dbReference type="Proteomes" id="UP001516400"/>
    </source>
</evidence>
<accession>A0ABD2P385</accession>
<reference evidence="2 3" key="1">
    <citation type="journal article" date="2021" name="BMC Biol.">
        <title>Horizontally acquired antibacterial genes associated with adaptive radiation of ladybird beetles.</title>
        <authorList>
            <person name="Li H.S."/>
            <person name="Tang X.F."/>
            <person name="Huang Y.H."/>
            <person name="Xu Z.Y."/>
            <person name="Chen M.L."/>
            <person name="Du X.Y."/>
            <person name="Qiu B.Y."/>
            <person name="Chen P.T."/>
            <person name="Zhang W."/>
            <person name="Slipinski A."/>
            <person name="Escalona H.E."/>
            <person name="Waterhouse R.M."/>
            <person name="Zwick A."/>
            <person name="Pang H."/>
        </authorList>
    </citation>
    <scope>NUCLEOTIDE SEQUENCE [LARGE SCALE GENOMIC DNA]</scope>
    <source>
        <strain evidence="2">SYSU2018</strain>
    </source>
</reference>
<dbReference type="AlphaFoldDB" id="A0ABD2P385"/>
<name>A0ABD2P385_9CUCU</name>
<gene>
    <name evidence="2" type="ORF">HHI36_019487</name>
</gene>
<evidence type="ECO:0000313" key="2">
    <source>
        <dbReference type="EMBL" id="KAL3285381.1"/>
    </source>
</evidence>
<dbReference type="Proteomes" id="UP001516400">
    <property type="component" value="Unassembled WGS sequence"/>
</dbReference>